<dbReference type="Proteomes" id="UP000221734">
    <property type="component" value="Chromosome Kuenenia_stuttgartiensis_MBR1"/>
</dbReference>
<dbReference type="SUPFAM" id="SSF51735">
    <property type="entry name" value="NAD(P)-binding Rossmann-fold domains"/>
    <property type="match status" value="1"/>
</dbReference>
<dbReference type="Gene3D" id="3.30.360.10">
    <property type="entry name" value="Dihydrodipicolinate Reductase, domain 2"/>
    <property type="match status" value="1"/>
</dbReference>
<dbReference type="RefSeq" id="WP_099325483.1">
    <property type="nucleotide sequence ID" value="NZ_LT934425.1"/>
</dbReference>
<dbReference type="GO" id="GO:0000166">
    <property type="term" value="F:nucleotide binding"/>
    <property type="evidence" value="ECO:0007669"/>
    <property type="project" value="InterPro"/>
</dbReference>
<dbReference type="SUPFAM" id="SSF55347">
    <property type="entry name" value="Glyceraldehyde-3-phosphate dehydrogenase-like, C-terminal domain"/>
    <property type="match status" value="1"/>
</dbReference>
<dbReference type="InterPro" id="IPR004104">
    <property type="entry name" value="Gfo/Idh/MocA-like_OxRdtase_C"/>
</dbReference>
<dbReference type="Gene3D" id="3.40.50.720">
    <property type="entry name" value="NAD(P)-binding Rossmann-like Domain"/>
    <property type="match status" value="1"/>
</dbReference>
<organism evidence="1 2">
    <name type="scientific">Kuenenia stuttgartiensis</name>
    <dbReference type="NCBI Taxonomy" id="174633"/>
    <lineage>
        <taxon>Bacteria</taxon>
        <taxon>Pseudomonadati</taxon>
        <taxon>Planctomycetota</taxon>
        <taxon>Candidatus Brocadiia</taxon>
        <taxon>Candidatus Brocadiales</taxon>
        <taxon>Candidatus Brocadiaceae</taxon>
        <taxon>Candidatus Kuenenia</taxon>
    </lineage>
</organism>
<evidence type="ECO:0000313" key="1">
    <source>
        <dbReference type="EMBL" id="SOH04813.1"/>
    </source>
</evidence>
<dbReference type="InterPro" id="IPR036291">
    <property type="entry name" value="NAD(P)-bd_dom_sf"/>
</dbReference>
<dbReference type="KEGG" id="kst:KSMBR1_2318"/>
<dbReference type="InterPro" id="IPR052515">
    <property type="entry name" value="Gfo/Idh/MocA_Oxidoreductase"/>
</dbReference>
<protein>
    <submittedName>
        <fullName evidence="1">Uncharacterized protein</fullName>
    </submittedName>
</protein>
<dbReference type="AlphaFoldDB" id="A0A2C9CGX6"/>
<dbReference type="EMBL" id="LT934425">
    <property type="protein sequence ID" value="SOH04813.1"/>
    <property type="molecule type" value="Genomic_DNA"/>
</dbReference>
<dbReference type="PANTHER" id="PTHR43249">
    <property type="entry name" value="UDP-N-ACETYL-2-AMINO-2-DEOXY-D-GLUCURONATE OXIDASE"/>
    <property type="match status" value="1"/>
</dbReference>
<keyword evidence="2" id="KW-1185">Reference proteome</keyword>
<proteinExistence type="predicted"/>
<evidence type="ECO:0000313" key="2">
    <source>
        <dbReference type="Proteomes" id="UP000221734"/>
    </source>
</evidence>
<dbReference type="Pfam" id="PF01408">
    <property type="entry name" value="GFO_IDH_MocA"/>
    <property type="match status" value="1"/>
</dbReference>
<dbReference type="OrthoDB" id="9815825at2"/>
<dbReference type="PANTHER" id="PTHR43249:SF1">
    <property type="entry name" value="D-GLUCOSIDE 3-DEHYDROGENASE"/>
    <property type="match status" value="1"/>
</dbReference>
<sequence length="339" mass="38545">METKRVAIAGCGNVSGDIDNDAKKRHIYGHVKAIGMVKKLKLTACCDINEGRLTAFAQKWKISRSYLDLQEMLRKEPIDILVIATPTKTHYENVLLALSSDVKVIFCEKPIAFDLSQGVELVKKAEESGKLLVVNYMRRWDEFYAECKNLVESGKLGRIETIVAYVDTAFYMNSNHMLDMLIYFGGDVLSCVGHIDRINNTRVVHDEKDFGGIAFIKHKNGIISFVKATGESQRNHFFELDIQCTKGRLRILDDDMRYEVYKFRESPQHKGLDELAIDYTKVNDIKSERVVNAYLDILDCIENKKEPKITAKEALKSLELINLIYKSNSIGHLPVNSSL</sequence>
<dbReference type="Pfam" id="PF02894">
    <property type="entry name" value="GFO_IDH_MocA_C"/>
    <property type="match status" value="1"/>
</dbReference>
<dbReference type="InterPro" id="IPR000683">
    <property type="entry name" value="Gfo/Idh/MocA-like_OxRdtase_N"/>
</dbReference>
<accession>A0A2C9CGX6</accession>
<name>A0A2C9CGX6_KUEST</name>
<gene>
    <name evidence="1" type="primary">cbaC_1</name>
    <name evidence="1" type="ORF">KSMBR1_2318</name>
</gene>
<reference evidence="2" key="1">
    <citation type="submission" date="2017-10" db="EMBL/GenBank/DDBJ databases">
        <authorList>
            <person name="Frank J."/>
        </authorList>
    </citation>
    <scope>NUCLEOTIDE SEQUENCE [LARGE SCALE GENOMIC DNA]</scope>
</reference>